<dbReference type="EMBL" id="HBUF01586029">
    <property type="protein sequence ID" value="CAG6771821.1"/>
    <property type="molecule type" value="Transcribed_RNA"/>
</dbReference>
<organism evidence="1">
    <name type="scientific">Cacopsylla melanoneura</name>
    <dbReference type="NCBI Taxonomy" id="428564"/>
    <lineage>
        <taxon>Eukaryota</taxon>
        <taxon>Metazoa</taxon>
        <taxon>Ecdysozoa</taxon>
        <taxon>Arthropoda</taxon>
        <taxon>Hexapoda</taxon>
        <taxon>Insecta</taxon>
        <taxon>Pterygota</taxon>
        <taxon>Neoptera</taxon>
        <taxon>Paraneoptera</taxon>
        <taxon>Hemiptera</taxon>
        <taxon>Sternorrhyncha</taxon>
        <taxon>Psylloidea</taxon>
        <taxon>Psyllidae</taxon>
        <taxon>Psyllinae</taxon>
        <taxon>Cacopsylla</taxon>
    </lineage>
</organism>
<evidence type="ECO:0000313" key="1">
    <source>
        <dbReference type="EMBL" id="CAG6771813.1"/>
    </source>
</evidence>
<name>A0A8D9AS66_9HEMI</name>
<accession>A0A8D9AS66</accession>
<reference evidence="1" key="1">
    <citation type="submission" date="2021-05" db="EMBL/GenBank/DDBJ databases">
        <authorList>
            <person name="Alioto T."/>
            <person name="Alioto T."/>
            <person name="Gomez Garrido J."/>
        </authorList>
    </citation>
    <scope>NUCLEOTIDE SEQUENCE</scope>
</reference>
<dbReference type="AlphaFoldDB" id="A0A8D9AS66"/>
<dbReference type="EMBL" id="HBUF01586027">
    <property type="protein sequence ID" value="CAG6771813.1"/>
    <property type="molecule type" value="Transcribed_RNA"/>
</dbReference>
<proteinExistence type="predicted"/>
<protein>
    <submittedName>
        <fullName evidence="1">Uncharacterized protein</fullName>
    </submittedName>
</protein>
<dbReference type="EMBL" id="HBUF01586026">
    <property type="protein sequence ID" value="CAG6771809.1"/>
    <property type="molecule type" value="Transcribed_RNA"/>
</dbReference>
<dbReference type="EMBL" id="HBUF01586028">
    <property type="protein sequence ID" value="CAG6771817.1"/>
    <property type="molecule type" value="Transcribed_RNA"/>
</dbReference>
<sequence>MELSNEPSCSNGNVYFDMVFREASRVGKMLAIVFKISAGISKCHLQDSEQSRLDRNAILFCSSQTFLMFFNLMLQSLPFKLTANTAATSPKPLASVNNASVPDKVSQLFLDNMPRAPNFSNKDSIFEDRKSLLDSKTNFRAPRCISQWQTA</sequence>